<organism evidence="3 4">
    <name type="scientific">Marasmius tenuissimus</name>
    <dbReference type="NCBI Taxonomy" id="585030"/>
    <lineage>
        <taxon>Eukaryota</taxon>
        <taxon>Fungi</taxon>
        <taxon>Dikarya</taxon>
        <taxon>Basidiomycota</taxon>
        <taxon>Agaricomycotina</taxon>
        <taxon>Agaricomycetes</taxon>
        <taxon>Agaricomycetidae</taxon>
        <taxon>Agaricales</taxon>
        <taxon>Marasmiineae</taxon>
        <taxon>Marasmiaceae</taxon>
        <taxon>Marasmius</taxon>
    </lineage>
</organism>
<dbReference type="InterPro" id="IPR018253">
    <property type="entry name" value="DnaJ_domain_CS"/>
</dbReference>
<dbReference type="SMART" id="SM00271">
    <property type="entry name" value="DnaJ"/>
    <property type="match status" value="1"/>
</dbReference>
<gene>
    <name evidence="3" type="ORF">AAF712_008190</name>
</gene>
<dbReference type="Gene3D" id="1.10.287.110">
    <property type="entry name" value="DnaJ domain"/>
    <property type="match status" value="1"/>
</dbReference>
<dbReference type="Pfam" id="PF00226">
    <property type="entry name" value="DnaJ"/>
    <property type="match status" value="1"/>
</dbReference>
<keyword evidence="4" id="KW-1185">Reference proteome</keyword>
<dbReference type="PANTHER" id="PTHR44144:SF1">
    <property type="entry name" value="DNAJ HOMOLOG SUBFAMILY C MEMBER 9"/>
    <property type="match status" value="1"/>
</dbReference>
<dbReference type="Proteomes" id="UP001437256">
    <property type="component" value="Unassembled WGS sequence"/>
</dbReference>
<dbReference type="InterPro" id="IPR036869">
    <property type="entry name" value="J_dom_sf"/>
</dbReference>
<sequence length="330" mass="36649">MLSYALSTASSYFHLPVDEEEDKDILSYERKYLTWTAEPSPSSSSSSAPPSSYSSIPSTSTDIRDSDSQQADSEKNETVQGVLANDDLYQILGVSQSSPLDKMALRKAYLSRSRACHPDKFPINNASATLAFQKVAVAYNILSNPSSKRLYDSRSPSSEYDVFAVRPSGFAEETFRGVVISVFNDFLDGDMEVIKTFLRAVSDINPSLSLGEDGIDSVLIALQNIRERALSCRTCLFALHGEFHRLLETKEALQRLSYLDLFGRSRLTIQLTRITLSIPITVETALLEQKAIYGTGGVDKDRNAVLLPRHLAGLIRSIDFGLQRLERMLK</sequence>
<comment type="caution">
    <text evidence="3">The sequence shown here is derived from an EMBL/GenBank/DDBJ whole genome shotgun (WGS) entry which is preliminary data.</text>
</comment>
<proteinExistence type="predicted"/>
<evidence type="ECO:0000313" key="3">
    <source>
        <dbReference type="EMBL" id="KAL0064793.1"/>
    </source>
</evidence>
<accession>A0ABR2ZTS9</accession>
<evidence type="ECO:0000313" key="4">
    <source>
        <dbReference type="Proteomes" id="UP001437256"/>
    </source>
</evidence>
<dbReference type="InterPro" id="IPR001623">
    <property type="entry name" value="DnaJ_domain"/>
</dbReference>
<protein>
    <recommendedName>
        <fullName evidence="2">J domain-containing protein</fullName>
    </recommendedName>
</protein>
<evidence type="ECO:0000256" key="1">
    <source>
        <dbReference type="SAM" id="MobiDB-lite"/>
    </source>
</evidence>
<dbReference type="InterPro" id="IPR052594">
    <property type="entry name" value="J_domain-containing_protein"/>
</dbReference>
<feature type="domain" description="J" evidence="2">
    <location>
        <begin position="87"/>
        <end position="155"/>
    </location>
</feature>
<evidence type="ECO:0000259" key="2">
    <source>
        <dbReference type="PROSITE" id="PS50076"/>
    </source>
</evidence>
<dbReference type="PROSITE" id="PS00636">
    <property type="entry name" value="DNAJ_1"/>
    <property type="match status" value="1"/>
</dbReference>
<dbReference type="CDD" id="cd06257">
    <property type="entry name" value="DnaJ"/>
    <property type="match status" value="1"/>
</dbReference>
<dbReference type="PANTHER" id="PTHR44144">
    <property type="entry name" value="DNAJ HOMOLOG SUBFAMILY C MEMBER 9"/>
    <property type="match status" value="1"/>
</dbReference>
<reference evidence="3 4" key="1">
    <citation type="submission" date="2024-05" db="EMBL/GenBank/DDBJ databases">
        <title>A draft genome resource for the thread blight pathogen Marasmius tenuissimus strain MS-2.</title>
        <authorList>
            <person name="Yulfo-Soto G.E."/>
            <person name="Baruah I.K."/>
            <person name="Amoako-Attah I."/>
            <person name="Bukari Y."/>
            <person name="Meinhardt L.W."/>
            <person name="Bailey B.A."/>
            <person name="Cohen S.P."/>
        </authorList>
    </citation>
    <scope>NUCLEOTIDE SEQUENCE [LARGE SCALE GENOMIC DNA]</scope>
    <source>
        <strain evidence="3 4">MS-2</strain>
    </source>
</reference>
<dbReference type="EMBL" id="JBBXMP010000056">
    <property type="protein sequence ID" value="KAL0064793.1"/>
    <property type="molecule type" value="Genomic_DNA"/>
</dbReference>
<dbReference type="SUPFAM" id="SSF46565">
    <property type="entry name" value="Chaperone J-domain"/>
    <property type="match status" value="1"/>
</dbReference>
<feature type="compositionally biased region" description="Basic and acidic residues" evidence="1">
    <location>
        <begin position="62"/>
        <end position="77"/>
    </location>
</feature>
<dbReference type="PROSITE" id="PS50076">
    <property type="entry name" value="DNAJ_2"/>
    <property type="match status" value="1"/>
</dbReference>
<feature type="region of interest" description="Disordered" evidence="1">
    <location>
        <begin position="36"/>
        <end position="79"/>
    </location>
</feature>
<feature type="compositionally biased region" description="Low complexity" evidence="1">
    <location>
        <begin position="39"/>
        <end position="60"/>
    </location>
</feature>
<name>A0ABR2ZTS9_9AGAR</name>